<comment type="caution">
    <text evidence="1">The sequence shown here is derived from an EMBL/GenBank/DDBJ whole genome shotgun (WGS) entry which is preliminary data.</text>
</comment>
<accession>A0ABW2LV09</accession>
<dbReference type="RefSeq" id="WP_380673310.1">
    <property type="nucleotide sequence ID" value="NZ_JBHTCJ010000022.1"/>
</dbReference>
<evidence type="ECO:0000313" key="2">
    <source>
        <dbReference type="Proteomes" id="UP001596504"/>
    </source>
</evidence>
<sequence>MSEQSWGHVIGDAEALAAERASSATEPEMCWSAPPGVLIASGECARWLVDDGRARWVGDCVLLEPPPKLQGGEPRLAAAEAYVRTLAARLADEGVTVRLVGLAEPERRTPGQSWDEVVRNGMRAFRPPENGWFGAPVENDNAPPPQHSVVEVFQASQQC</sequence>
<proteinExistence type="predicted"/>
<evidence type="ECO:0000313" key="1">
    <source>
        <dbReference type="EMBL" id="MFC7344987.1"/>
    </source>
</evidence>
<name>A0ABW2LV09_9PSEU</name>
<gene>
    <name evidence="1" type="ORF">ACFQRI_26550</name>
</gene>
<dbReference type="Proteomes" id="UP001596504">
    <property type="component" value="Unassembled WGS sequence"/>
</dbReference>
<organism evidence="1 2">
    <name type="scientific">Saccharopolyspora griseoalba</name>
    <dbReference type="NCBI Taxonomy" id="1431848"/>
    <lineage>
        <taxon>Bacteria</taxon>
        <taxon>Bacillati</taxon>
        <taxon>Actinomycetota</taxon>
        <taxon>Actinomycetes</taxon>
        <taxon>Pseudonocardiales</taxon>
        <taxon>Pseudonocardiaceae</taxon>
        <taxon>Saccharopolyspora</taxon>
    </lineage>
</organism>
<keyword evidence="2" id="KW-1185">Reference proteome</keyword>
<reference evidence="2" key="1">
    <citation type="journal article" date="2019" name="Int. J. Syst. Evol. Microbiol.">
        <title>The Global Catalogue of Microorganisms (GCM) 10K type strain sequencing project: providing services to taxonomists for standard genome sequencing and annotation.</title>
        <authorList>
            <consortium name="The Broad Institute Genomics Platform"/>
            <consortium name="The Broad Institute Genome Sequencing Center for Infectious Disease"/>
            <person name="Wu L."/>
            <person name="Ma J."/>
        </authorList>
    </citation>
    <scope>NUCLEOTIDE SEQUENCE [LARGE SCALE GENOMIC DNA]</scope>
    <source>
        <strain evidence="2">WLHS5</strain>
    </source>
</reference>
<protein>
    <submittedName>
        <fullName evidence="1">Uncharacterized protein</fullName>
    </submittedName>
</protein>
<dbReference type="EMBL" id="JBHTCJ010000022">
    <property type="protein sequence ID" value="MFC7344987.1"/>
    <property type="molecule type" value="Genomic_DNA"/>
</dbReference>